<feature type="non-terminal residue" evidence="2">
    <location>
        <position position="1"/>
    </location>
</feature>
<evidence type="ECO:0000313" key="3">
    <source>
        <dbReference type="Proteomes" id="UP001432027"/>
    </source>
</evidence>
<proteinExistence type="predicted"/>
<gene>
    <name evidence="2" type="ORF">PENTCL1PPCAC_3549</name>
</gene>
<dbReference type="Proteomes" id="UP001432027">
    <property type="component" value="Unassembled WGS sequence"/>
</dbReference>
<name>A0AAV5SIX7_9BILA</name>
<feature type="compositionally biased region" description="Basic residues" evidence="1">
    <location>
        <begin position="1"/>
        <end position="13"/>
    </location>
</feature>
<feature type="compositionally biased region" description="Low complexity" evidence="1">
    <location>
        <begin position="78"/>
        <end position="98"/>
    </location>
</feature>
<organism evidence="2 3">
    <name type="scientific">Pristionchus entomophagus</name>
    <dbReference type="NCBI Taxonomy" id="358040"/>
    <lineage>
        <taxon>Eukaryota</taxon>
        <taxon>Metazoa</taxon>
        <taxon>Ecdysozoa</taxon>
        <taxon>Nematoda</taxon>
        <taxon>Chromadorea</taxon>
        <taxon>Rhabditida</taxon>
        <taxon>Rhabditina</taxon>
        <taxon>Diplogasteromorpha</taxon>
        <taxon>Diplogasteroidea</taxon>
        <taxon>Neodiplogasteridae</taxon>
        <taxon>Pristionchus</taxon>
    </lineage>
</organism>
<dbReference type="EMBL" id="BTSX01000001">
    <property type="protein sequence ID" value="GMS81374.1"/>
    <property type="molecule type" value="Genomic_DNA"/>
</dbReference>
<reference evidence="2" key="1">
    <citation type="submission" date="2023-10" db="EMBL/GenBank/DDBJ databases">
        <title>Genome assembly of Pristionchus species.</title>
        <authorList>
            <person name="Yoshida K."/>
            <person name="Sommer R.J."/>
        </authorList>
    </citation>
    <scope>NUCLEOTIDE SEQUENCE</scope>
    <source>
        <strain evidence="2">RS0144</strain>
    </source>
</reference>
<evidence type="ECO:0000256" key="1">
    <source>
        <dbReference type="SAM" id="MobiDB-lite"/>
    </source>
</evidence>
<evidence type="ECO:0000313" key="2">
    <source>
        <dbReference type="EMBL" id="GMS81374.1"/>
    </source>
</evidence>
<protein>
    <submittedName>
        <fullName evidence="2">Uncharacterized protein</fullName>
    </submittedName>
</protein>
<feature type="compositionally biased region" description="Basic residues" evidence="1">
    <location>
        <begin position="36"/>
        <end position="46"/>
    </location>
</feature>
<feature type="compositionally biased region" description="Basic and acidic residues" evidence="1">
    <location>
        <begin position="21"/>
        <end position="35"/>
    </location>
</feature>
<sequence length="163" mass="17731">ERVRGPRFARVRQSRVPSQERAVDHRHEIVRDASLTRRRSSARRRVLASPARRCASRGSRQSSCGASSWEDHSCGSEAVPSASSSSAAASAATSVRVGARAATRELEHDALARQLLAVQVVDRVIGVARRDDVPQLAVAAEEVLHVALSRARRQTTDVDAVRH</sequence>
<dbReference type="AlphaFoldDB" id="A0AAV5SIX7"/>
<keyword evidence="3" id="KW-1185">Reference proteome</keyword>
<feature type="non-terminal residue" evidence="2">
    <location>
        <position position="163"/>
    </location>
</feature>
<comment type="caution">
    <text evidence="2">The sequence shown here is derived from an EMBL/GenBank/DDBJ whole genome shotgun (WGS) entry which is preliminary data.</text>
</comment>
<feature type="region of interest" description="Disordered" evidence="1">
    <location>
        <begin position="1"/>
        <end position="98"/>
    </location>
</feature>
<accession>A0AAV5SIX7</accession>